<evidence type="ECO:0000313" key="1">
    <source>
        <dbReference type="EMBL" id="EIC29823.1"/>
    </source>
</evidence>
<dbReference type="STRING" id="686340.Metal_2065"/>
<proteinExistence type="predicted"/>
<evidence type="ECO:0000313" key="2">
    <source>
        <dbReference type="Proteomes" id="UP000005090"/>
    </source>
</evidence>
<gene>
    <name evidence="1" type="ORF">Metal_2065</name>
</gene>
<name>H8GQJ6_METAL</name>
<dbReference type="Gene3D" id="3.30.160.250">
    <property type="match status" value="1"/>
</dbReference>
<organism evidence="1 2">
    <name type="scientific">Methylomicrobium album BG8</name>
    <dbReference type="NCBI Taxonomy" id="686340"/>
    <lineage>
        <taxon>Bacteria</taxon>
        <taxon>Pseudomonadati</taxon>
        <taxon>Pseudomonadota</taxon>
        <taxon>Gammaproteobacteria</taxon>
        <taxon>Methylococcales</taxon>
        <taxon>Methylococcaceae</taxon>
        <taxon>Methylomicrobium</taxon>
    </lineage>
</organism>
<dbReference type="eggNOG" id="COG1598">
    <property type="taxonomic scope" value="Bacteria"/>
</dbReference>
<dbReference type="Proteomes" id="UP000005090">
    <property type="component" value="Chromosome"/>
</dbReference>
<dbReference type="EMBL" id="CM001475">
    <property type="protein sequence ID" value="EIC29823.1"/>
    <property type="molecule type" value="Genomic_DNA"/>
</dbReference>
<dbReference type="RefSeq" id="WP_005372012.1">
    <property type="nucleotide sequence ID" value="NZ_CM001475.1"/>
</dbReference>
<accession>H8GQJ6</accession>
<evidence type="ECO:0008006" key="3">
    <source>
        <dbReference type="Google" id="ProtNLM"/>
    </source>
</evidence>
<protein>
    <recommendedName>
        <fullName evidence="3">HicB-like antitoxin of toxin-antitoxin system domain-containing protein</fullName>
    </recommendedName>
</protein>
<dbReference type="HOGENOM" id="CLU_186041_0_0_6"/>
<keyword evidence="2" id="KW-1185">Reference proteome</keyword>
<dbReference type="InterPro" id="IPR035069">
    <property type="entry name" value="TTHA1013/TTHA0281-like"/>
</dbReference>
<reference evidence="1 2" key="1">
    <citation type="journal article" date="2013" name="Genome Announc.">
        <title>Genome Sequence of the Obligate Gammaproteobacterial Methanotroph Methylomicrobium album Strain BG8.</title>
        <authorList>
            <person name="Kits K.D."/>
            <person name="Kalyuzhnaya M.G."/>
            <person name="Klotz M.G."/>
            <person name="Jetten M.S."/>
            <person name="Op den Camp H.J."/>
            <person name="Vuilleumier S."/>
            <person name="Bringel F."/>
            <person name="Dispirito A.A."/>
            <person name="Murrell J.C."/>
            <person name="Bruce D."/>
            <person name="Cheng J.F."/>
            <person name="Copeland A."/>
            <person name="Goodwin L."/>
            <person name="Hauser L."/>
            <person name="Lajus A."/>
            <person name="Land M.L."/>
            <person name="Lapidus A."/>
            <person name="Lucas S."/>
            <person name="Medigue C."/>
            <person name="Pitluck S."/>
            <person name="Woyke T."/>
            <person name="Zeytun A."/>
            <person name="Stein L.Y."/>
        </authorList>
    </citation>
    <scope>NUCLEOTIDE SEQUENCE [LARGE SCALE GENOMIC DNA]</scope>
    <source>
        <strain evidence="1 2">BG8</strain>
    </source>
</reference>
<dbReference type="AlphaFoldDB" id="H8GQJ6"/>
<sequence>MEKIFFNGKLSKLERVKMKLLAIIQPTNKGLTKNFSAYSPDIPGCIANGSTEEKALEALKITITHQIQSLERLGLEPPKHYCKVKILEIEANENRQDNYFAYLNRLQ</sequence>
<dbReference type="SUPFAM" id="SSF143100">
    <property type="entry name" value="TTHA1013/TTHA0281-like"/>
    <property type="match status" value="1"/>
</dbReference>